<dbReference type="EMBL" id="CAXKWB010032474">
    <property type="protein sequence ID" value="CAL4141302.1"/>
    <property type="molecule type" value="Genomic_DNA"/>
</dbReference>
<dbReference type="AlphaFoldDB" id="A0AAV2RUU5"/>
<evidence type="ECO:0000313" key="3">
    <source>
        <dbReference type="Proteomes" id="UP001497623"/>
    </source>
</evidence>
<comment type="caution">
    <text evidence="2">The sequence shown here is derived from an EMBL/GenBank/DDBJ whole genome shotgun (WGS) entry which is preliminary data.</text>
</comment>
<keyword evidence="1" id="KW-1133">Transmembrane helix</keyword>
<keyword evidence="3" id="KW-1185">Reference proteome</keyword>
<feature type="transmembrane region" description="Helical" evidence="1">
    <location>
        <begin position="6"/>
        <end position="24"/>
    </location>
</feature>
<organism evidence="2 3">
    <name type="scientific">Meganyctiphanes norvegica</name>
    <name type="common">Northern krill</name>
    <name type="synonym">Thysanopoda norvegica</name>
    <dbReference type="NCBI Taxonomy" id="48144"/>
    <lineage>
        <taxon>Eukaryota</taxon>
        <taxon>Metazoa</taxon>
        <taxon>Ecdysozoa</taxon>
        <taxon>Arthropoda</taxon>
        <taxon>Crustacea</taxon>
        <taxon>Multicrustacea</taxon>
        <taxon>Malacostraca</taxon>
        <taxon>Eumalacostraca</taxon>
        <taxon>Eucarida</taxon>
        <taxon>Euphausiacea</taxon>
        <taxon>Euphausiidae</taxon>
        <taxon>Meganyctiphanes</taxon>
    </lineage>
</organism>
<accession>A0AAV2RUU5</accession>
<proteinExistence type="predicted"/>
<sequence length="110" mass="13177">MDKCYIYFTLFLLILLFFHIFNEFQKTVQKWPHFFSTVLEKVSENVLSQKFLVIFIKNSSKKQFQYISFIFTNVQNCPIFNKNPKLFLIKVIYHLLLVSTLYGVITYISA</sequence>
<keyword evidence="1" id="KW-0812">Transmembrane</keyword>
<keyword evidence="1" id="KW-0472">Membrane</keyword>
<evidence type="ECO:0000313" key="2">
    <source>
        <dbReference type="EMBL" id="CAL4141302.1"/>
    </source>
</evidence>
<name>A0AAV2RUU5_MEGNR</name>
<protein>
    <submittedName>
        <fullName evidence="2">Uncharacterized protein</fullName>
    </submittedName>
</protein>
<gene>
    <name evidence="2" type="ORF">MNOR_LOCUS28838</name>
</gene>
<evidence type="ECO:0000256" key="1">
    <source>
        <dbReference type="SAM" id="Phobius"/>
    </source>
</evidence>
<dbReference type="Proteomes" id="UP001497623">
    <property type="component" value="Unassembled WGS sequence"/>
</dbReference>
<reference evidence="2 3" key="1">
    <citation type="submission" date="2024-05" db="EMBL/GenBank/DDBJ databases">
        <authorList>
            <person name="Wallberg A."/>
        </authorList>
    </citation>
    <scope>NUCLEOTIDE SEQUENCE [LARGE SCALE GENOMIC DNA]</scope>
</reference>
<feature type="transmembrane region" description="Helical" evidence="1">
    <location>
        <begin position="91"/>
        <end position="109"/>
    </location>
</feature>